<evidence type="ECO:0000256" key="1">
    <source>
        <dbReference type="SAM" id="Phobius"/>
    </source>
</evidence>
<feature type="domain" description="DUF6161" evidence="2">
    <location>
        <begin position="374"/>
        <end position="443"/>
    </location>
</feature>
<keyword evidence="1" id="KW-0812">Transmembrane</keyword>
<proteinExistence type="predicted"/>
<keyword evidence="1" id="KW-0472">Membrane</keyword>
<reference evidence="3 4" key="1">
    <citation type="submission" date="2024-05" db="EMBL/GenBank/DDBJ databases">
        <authorList>
            <person name="De Oliveira J.P."/>
            <person name="Noriler S.A."/>
            <person name="De Oliveira A.G."/>
            <person name="Sipoli D.S."/>
        </authorList>
    </citation>
    <scope>NUCLEOTIDE SEQUENCE [LARGE SCALE GENOMIC DNA]</scope>
    <source>
        <strain evidence="3 4">LABIM192</strain>
    </source>
</reference>
<evidence type="ECO:0000313" key="4">
    <source>
        <dbReference type="Proteomes" id="UP001462502"/>
    </source>
</evidence>
<dbReference type="Pfam" id="PF19658">
    <property type="entry name" value="DUF6161"/>
    <property type="match status" value="1"/>
</dbReference>
<organism evidence="3 4">
    <name type="scientific">Chromobacterium phragmitis</name>
    <dbReference type="NCBI Taxonomy" id="2202141"/>
    <lineage>
        <taxon>Bacteria</taxon>
        <taxon>Pseudomonadati</taxon>
        <taxon>Pseudomonadota</taxon>
        <taxon>Betaproteobacteria</taxon>
        <taxon>Neisseriales</taxon>
        <taxon>Chromobacteriaceae</taxon>
        <taxon>Chromobacterium</taxon>
    </lineage>
</organism>
<feature type="transmembrane region" description="Helical" evidence="1">
    <location>
        <begin position="364"/>
        <end position="386"/>
    </location>
</feature>
<dbReference type="RefSeq" id="WP_347949926.1">
    <property type="nucleotide sequence ID" value="NZ_JBDXMI010000001.1"/>
</dbReference>
<keyword evidence="4" id="KW-1185">Reference proteome</keyword>
<evidence type="ECO:0000313" key="3">
    <source>
        <dbReference type="EMBL" id="MEO9385304.1"/>
    </source>
</evidence>
<evidence type="ECO:0000259" key="2">
    <source>
        <dbReference type="Pfam" id="PF19658"/>
    </source>
</evidence>
<name>A0ABV0IVI3_9NEIS</name>
<dbReference type="Proteomes" id="UP001462502">
    <property type="component" value="Unassembled WGS sequence"/>
</dbReference>
<gene>
    <name evidence="3" type="ORF">ABI908_14495</name>
</gene>
<feature type="transmembrane region" description="Helical" evidence="1">
    <location>
        <begin position="277"/>
        <end position="301"/>
    </location>
</feature>
<dbReference type="EMBL" id="JBDXMI010000001">
    <property type="protein sequence ID" value="MEO9385304.1"/>
    <property type="molecule type" value="Genomic_DNA"/>
</dbReference>
<sequence length="457" mass="51749">MESIKHEETIEWFEKTIQAINATWEEYEWVRVHVDSVRLPKEITFFEDIRKLVDELGKVTRGNPKSSPARLNVGLANIKNALNDFYDKWKLLLDRISENKNFFEKLRREDDCETALYLMFCLSGLVNACTSMSGTDVLGVSEAMSKLQIYKSGVRAGLADQIKRNSISLNDVEERLQSARIGCDRVEESLKAFSQNYDHWQGRIKSIEKKAEAGIDNLKKEHDEWSIRREDFVKKELGDFVDLQRKEFDLLKKSFEANKALEAPAIYWEKKQKKHRVLSYVFGGAVTSVMVLAFLCMFFAVSDVGKELSLHLNSKTVAHMSSTASAPASSGMKKTQASAGQVVNKTAERGVVDTGKEDNIPETWHFAVAKLLILSTLGFWAVRILVRILLSHIHLENDAAERVVMAKTYLVLLRRGKLPEGDDLKTVLAALFRPSGDGIVKDEGMQLSLMELLTKIK</sequence>
<protein>
    <submittedName>
        <fullName evidence="3">DUF6161 domain-containing protein</fullName>
    </submittedName>
</protein>
<accession>A0ABV0IVI3</accession>
<keyword evidence="1" id="KW-1133">Transmembrane helix</keyword>
<dbReference type="InterPro" id="IPR046159">
    <property type="entry name" value="DUF6161"/>
</dbReference>
<comment type="caution">
    <text evidence="3">The sequence shown here is derived from an EMBL/GenBank/DDBJ whole genome shotgun (WGS) entry which is preliminary data.</text>
</comment>